<feature type="region of interest" description="Disordered" evidence="1">
    <location>
        <begin position="115"/>
        <end position="171"/>
    </location>
</feature>
<dbReference type="AlphaFoldDB" id="A0A812LMC3"/>
<name>A0A812LMC3_9DINO</name>
<keyword evidence="3" id="KW-1185">Reference proteome</keyword>
<evidence type="ECO:0000256" key="1">
    <source>
        <dbReference type="SAM" id="MobiDB-lite"/>
    </source>
</evidence>
<dbReference type="OrthoDB" id="438450at2759"/>
<organism evidence="2 3">
    <name type="scientific">Symbiodinium necroappetens</name>
    <dbReference type="NCBI Taxonomy" id="1628268"/>
    <lineage>
        <taxon>Eukaryota</taxon>
        <taxon>Sar</taxon>
        <taxon>Alveolata</taxon>
        <taxon>Dinophyceae</taxon>
        <taxon>Suessiales</taxon>
        <taxon>Symbiodiniaceae</taxon>
        <taxon>Symbiodinium</taxon>
    </lineage>
</organism>
<proteinExistence type="predicted"/>
<sequence length="359" mass="38785">MARYAQNTTCGNTCPWGSGDASLPDAFTIAAEKAARRRESKEAVLAAPEEAKDAAPEEKATARSEVTATARSVASRGTRASRTSRVDTGRTEAMEAKMMDLIEKCVDKKVLQMQLQPPAGPTGPTGSGRSVRTATARSARSARSVRSTESVLSQPGVPSHVETDTSVKAEPQPEAVTMAGKRAQAAKLSDAALGQFDDDQRRLAYLEMQKSAAEARNKNRSALTFGYEPPSRVEEAKGETMAGKRAQAQKLSDASLGKFDADESRLAYLEMQKSAAEVRNKNRSAMSFNEPQAQPYPALLREVDGLAHPTMAGKRAQKEKVSEAKLGKFDADKSLDAYLDMQKSAEEMRNKHRVGQGIF</sequence>
<reference evidence="2" key="1">
    <citation type="submission" date="2021-02" db="EMBL/GenBank/DDBJ databases">
        <authorList>
            <person name="Dougan E. K."/>
            <person name="Rhodes N."/>
            <person name="Thang M."/>
            <person name="Chan C."/>
        </authorList>
    </citation>
    <scope>NUCLEOTIDE SEQUENCE</scope>
</reference>
<dbReference type="Proteomes" id="UP000601435">
    <property type="component" value="Unassembled WGS sequence"/>
</dbReference>
<dbReference type="EMBL" id="CAJNJA010009528">
    <property type="protein sequence ID" value="CAE7247728.1"/>
    <property type="molecule type" value="Genomic_DNA"/>
</dbReference>
<feature type="compositionally biased region" description="Basic and acidic residues" evidence="1">
    <location>
        <begin position="49"/>
        <end position="62"/>
    </location>
</feature>
<protein>
    <submittedName>
        <fullName evidence="2">Uncharacterized protein</fullName>
    </submittedName>
</protein>
<feature type="region of interest" description="Disordered" evidence="1">
    <location>
        <begin position="40"/>
        <end position="88"/>
    </location>
</feature>
<feature type="region of interest" description="Disordered" evidence="1">
    <location>
        <begin position="213"/>
        <end position="241"/>
    </location>
</feature>
<evidence type="ECO:0000313" key="2">
    <source>
        <dbReference type="EMBL" id="CAE7247728.1"/>
    </source>
</evidence>
<gene>
    <name evidence="2" type="ORF">SNEC2469_LOCUS4925</name>
</gene>
<evidence type="ECO:0000313" key="3">
    <source>
        <dbReference type="Proteomes" id="UP000601435"/>
    </source>
</evidence>
<comment type="caution">
    <text evidence="2">The sequence shown here is derived from an EMBL/GenBank/DDBJ whole genome shotgun (WGS) entry which is preliminary data.</text>
</comment>
<feature type="compositionally biased region" description="Low complexity" evidence="1">
    <location>
        <begin position="122"/>
        <end position="151"/>
    </location>
</feature>
<feature type="compositionally biased region" description="Low complexity" evidence="1">
    <location>
        <begin position="67"/>
        <end position="83"/>
    </location>
</feature>
<accession>A0A812LMC3</accession>